<organism evidence="2">
    <name type="scientific">Kwoniella bestiolae CBS 10118</name>
    <dbReference type="NCBI Taxonomy" id="1296100"/>
    <lineage>
        <taxon>Eukaryota</taxon>
        <taxon>Fungi</taxon>
        <taxon>Dikarya</taxon>
        <taxon>Basidiomycota</taxon>
        <taxon>Agaricomycotina</taxon>
        <taxon>Tremellomycetes</taxon>
        <taxon>Tremellales</taxon>
        <taxon>Cryptococcaceae</taxon>
        <taxon>Kwoniella</taxon>
    </lineage>
</organism>
<feature type="compositionally biased region" description="Basic and acidic residues" evidence="1">
    <location>
        <begin position="14"/>
        <end position="24"/>
    </location>
</feature>
<accession>A0A1B9GGR4</accession>
<dbReference type="GeneID" id="30206170"/>
<feature type="region of interest" description="Disordered" evidence="1">
    <location>
        <begin position="1"/>
        <end position="36"/>
    </location>
</feature>
<evidence type="ECO:0000313" key="3">
    <source>
        <dbReference type="EMBL" id="WVW81081.1"/>
    </source>
</evidence>
<gene>
    <name evidence="2" type="ORF">I302_01771</name>
    <name evidence="3" type="ORF">I302_103072</name>
</gene>
<evidence type="ECO:0000313" key="2">
    <source>
        <dbReference type="EMBL" id="OCF30252.1"/>
    </source>
</evidence>
<reference evidence="2" key="1">
    <citation type="submission" date="2013-07" db="EMBL/GenBank/DDBJ databases">
        <title>The Genome Sequence of Cryptococcus bestiolae CBS10118.</title>
        <authorList>
            <consortium name="The Broad Institute Genome Sequencing Platform"/>
            <person name="Cuomo C."/>
            <person name="Litvintseva A."/>
            <person name="Chen Y."/>
            <person name="Heitman J."/>
            <person name="Sun S."/>
            <person name="Springer D."/>
            <person name="Dromer F."/>
            <person name="Young S.K."/>
            <person name="Zeng Q."/>
            <person name="Gargeya S."/>
            <person name="Fitzgerald M."/>
            <person name="Abouelleil A."/>
            <person name="Alvarado L."/>
            <person name="Berlin A.M."/>
            <person name="Chapman S.B."/>
            <person name="Dewar J."/>
            <person name="Goldberg J."/>
            <person name="Griggs A."/>
            <person name="Gujja S."/>
            <person name="Hansen M."/>
            <person name="Howarth C."/>
            <person name="Imamovic A."/>
            <person name="Larimer J."/>
            <person name="McCowan C."/>
            <person name="Murphy C."/>
            <person name="Pearson M."/>
            <person name="Priest M."/>
            <person name="Roberts A."/>
            <person name="Saif S."/>
            <person name="Shea T."/>
            <person name="Sykes S."/>
            <person name="Wortman J."/>
            <person name="Nusbaum C."/>
            <person name="Birren B."/>
        </authorList>
    </citation>
    <scope>NUCLEOTIDE SEQUENCE [LARGE SCALE GENOMIC DNA]</scope>
    <source>
        <strain evidence="2">CBS 10118</strain>
    </source>
</reference>
<dbReference type="Proteomes" id="UP000092730">
    <property type="component" value="Chromosome 1"/>
</dbReference>
<keyword evidence="4" id="KW-1185">Reference proteome</keyword>
<dbReference type="AlphaFoldDB" id="A0A1B9GGR4"/>
<dbReference type="RefSeq" id="XP_019051322.1">
    <property type="nucleotide sequence ID" value="XM_019188444.1"/>
</dbReference>
<reference evidence="3" key="2">
    <citation type="submission" date="2013-07" db="EMBL/GenBank/DDBJ databases">
        <authorList>
            <consortium name="The Broad Institute Genome Sequencing Platform"/>
            <person name="Cuomo C."/>
            <person name="Litvintseva A."/>
            <person name="Chen Y."/>
            <person name="Heitman J."/>
            <person name="Sun S."/>
            <person name="Springer D."/>
            <person name="Dromer F."/>
            <person name="Young S.K."/>
            <person name="Zeng Q."/>
            <person name="Gargeya S."/>
            <person name="Fitzgerald M."/>
            <person name="Abouelleil A."/>
            <person name="Alvarado L."/>
            <person name="Berlin A.M."/>
            <person name="Chapman S.B."/>
            <person name="Dewar J."/>
            <person name="Goldberg J."/>
            <person name="Griggs A."/>
            <person name="Gujja S."/>
            <person name="Hansen M."/>
            <person name="Howarth C."/>
            <person name="Imamovic A."/>
            <person name="Larimer J."/>
            <person name="McCowan C."/>
            <person name="Murphy C."/>
            <person name="Pearson M."/>
            <person name="Priest M."/>
            <person name="Roberts A."/>
            <person name="Saif S."/>
            <person name="Shea T."/>
            <person name="Sykes S."/>
            <person name="Wortman J."/>
            <person name="Nusbaum C."/>
            <person name="Birren B."/>
        </authorList>
    </citation>
    <scope>NUCLEOTIDE SEQUENCE</scope>
    <source>
        <strain evidence="3">CBS 10118</strain>
    </source>
</reference>
<protein>
    <submittedName>
        <fullName evidence="2">Uncharacterized protein</fullName>
    </submittedName>
</protein>
<reference evidence="2" key="3">
    <citation type="submission" date="2014-01" db="EMBL/GenBank/DDBJ databases">
        <title>Evolution of pathogenesis and genome organization in the Tremellales.</title>
        <authorList>
            <person name="Cuomo C."/>
            <person name="Litvintseva A."/>
            <person name="Heitman J."/>
            <person name="Chen Y."/>
            <person name="Sun S."/>
            <person name="Springer D."/>
            <person name="Dromer F."/>
            <person name="Young S."/>
            <person name="Zeng Q."/>
            <person name="Chapman S."/>
            <person name="Gujja S."/>
            <person name="Saif S."/>
            <person name="Birren B."/>
        </authorList>
    </citation>
    <scope>NUCLEOTIDE SEQUENCE</scope>
    <source>
        <strain evidence="2">CBS 10118</strain>
    </source>
</reference>
<name>A0A1B9GGR4_9TREE</name>
<evidence type="ECO:0000256" key="1">
    <source>
        <dbReference type="SAM" id="MobiDB-lite"/>
    </source>
</evidence>
<evidence type="ECO:0000313" key="4">
    <source>
        <dbReference type="Proteomes" id="UP000092730"/>
    </source>
</evidence>
<dbReference type="VEuPathDB" id="FungiDB:I302_01771"/>
<dbReference type="EMBL" id="CP144541">
    <property type="protein sequence ID" value="WVW81081.1"/>
    <property type="molecule type" value="Genomic_DNA"/>
</dbReference>
<reference evidence="3" key="4">
    <citation type="submission" date="2024-02" db="EMBL/GenBank/DDBJ databases">
        <title>Comparative genomics of Cryptococcus and Kwoniella reveals pathogenesis evolution and contrasting modes of karyotype evolution via chromosome fusion or intercentromeric recombination.</title>
        <authorList>
            <person name="Coelho M.A."/>
            <person name="David-Palma M."/>
            <person name="Shea T."/>
            <person name="Bowers K."/>
            <person name="McGinley-Smith S."/>
            <person name="Mohammad A.W."/>
            <person name="Gnirke A."/>
            <person name="Yurkov A.M."/>
            <person name="Nowrousian M."/>
            <person name="Sun S."/>
            <person name="Cuomo C.A."/>
            <person name="Heitman J."/>
        </authorList>
    </citation>
    <scope>NUCLEOTIDE SEQUENCE</scope>
    <source>
        <strain evidence="3">CBS 10118</strain>
    </source>
</reference>
<proteinExistence type="predicted"/>
<sequence>MTVSTQRSFLADKSSQDSCDRDGTLGDPPSIDGPKHLFKEGIERAKEALKTDQERQMYPLLAGLYGIASTLVSSFENGTLNWTDGDFHRSFSSKYRCKSRRTSDSLADSPSGREPEPRQPKYAYDLALEALASAVSAGGFSDPASPVQVTLPQGFEGYLHDLTPEAKRELDDDITGQWDIVVFASCYSY</sequence>
<dbReference type="KEGG" id="kbi:30206170"/>
<dbReference type="EMBL" id="KI894018">
    <property type="protein sequence ID" value="OCF30252.1"/>
    <property type="molecule type" value="Genomic_DNA"/>
</dbReference>